<feature type="region of interest" description="Disordered" evidence="2">
    <location>
        <begin position="215"/>
        <end position="263"/>
    </location>
</feature>
<feature type="region of interest" description="Disordered" evidence="2">
    <location>
        <begin position="169"/>
        <end position="198"/>
    </location>
</feature>
<comment type="caution">
    <text evidence="4">The sequence shown here is derived from an EMBL/GenBank/DDBJ whole genome shotgun (WGS) entry which is preliminary data.</text>
</comment>
<dbReference type="PANTHER" id="PTHR14738">
    <property type="entry name" value="ZINC FINGER CCCH DOMAIN-CONTAINING PROTEIN 14"/>
    <property type="match status" value="1"/>
</dbReference>
<dbReference type="FunFam" id="1.20.1390.10:FF:000005">
    <property type="entry name" value="RNA binding (RRM/RBD/RNP motifs) family protein"/>
    <property type="match status" value="1"/>
</dbReference>
<dbReference type="Gene3D" id="1.20.1390.10">
    <property type="entry name" value="PWI domain"/>
    <property type="match status" value="1"/>
</dbReference>
<keyword evidence="1" id="KW-0694">RNA-binding</keyword>
<gene>
    <name evidence="4" type="ORF">Scaly_0203400</name>
</gene>
<dbReference type="InterPro" id="IPR000504">
    <property type="entry name" value="RRM_dom"/>
</dbReference>
<feature type="region of interest" description="Disordered" evidence="2">
    <location>
        <begin position="786"/>
        <end position="836"/>
    </location>
</feature>
<feature type="domain" description="RRM" evidence="3">
    <location>
        <begin position="572"/>
        <end position="643"/>
    </location>
</feature>
<sequence length="836" mass="93643">MDGDDRTFRVNFTSEGVGRLRERVKEKLKEFMGDYTDDTLVEYVIVLLKNGRRKDEAKSELNVFLGDDSDSFVNWLWDHLGCNLNSYVQQRELHPDGAPKTRSSVGEQDGRTEFHQIESDAEKGKNTSGKRRNREWRGLKDANENETSLHHSLMDDNVNAQDEPLEQDVGTEAHQIESDAEKGKKASGKRRNREWRGLKDVNENETMLHYSFVNDTVNAQDEPRQRVGRTKRSLSPRPTIEKKRRRHEERQPKKREVSQTTVSAPRRLLQFAVRDAVATSRPSNSIMEPSSKRLRSVVSTSTEDTVLEERPQRRVVPEMRTAMSAAIRAVEEAVKDVRKVRSSRNVFDRLGHATDVSNSSNHLEEHRGLAEDGVVGDFGDARLDIDLAYQRQNGDSMRQVENSSFHDDAIVSSDLGYDGEGYDAADIVVQSAMDIHLPGTSGVEWVEDSLIQYRATDGADERMRRPRKDLHQAPDVPGASLKNTSLVGPSNRKPQYLEVTEVHTMDNHKKLQDKDMVGAKSQVWLMKENSNPRATFNGNAKSDIGPQYESQKTQASTGLYLTGPPTEDADSRTIFVSNVHFAATKDSLSRHFNKFGEVLKVIILTDPATGQPKGSAYIEFMRKEAAEQALSLDGTSFMSRIVKSCSGSGQPSSRQDVPCGRRNSTPLGSVNRMTKPLINICWSLCLMESHCLFKVAYVLQAPLKRMRHSMGGPGEVVVKSEVDLLAVFIMQIVRKSSAQLEAASALTWPRIARASPFPVPRFGRSPFARGVPSSYRARMPIKPGARSFQWKREAQPTEALGQASSSIVPPPPNRSLTYVRPEPKTEAKTNESSSTL</sequence>
<feature type="region of interest" description="Disordered" evidence="2">
    <location>
        <begin position="94"/>
        <end position="144"/>
    </location>
</feature>
<dbReference type="GO" id="GO:0008143">
    <property type="term" value="F:poly(A) binding"/>
    <property type="evidence" value="ECO:0007669"/>
    <property type="project" value="InterPro"/>
</dbReference>
<dbReference type="PANTHER" id="PTHR14738:SF32">
    <property type="entry name" value="RNA BINDING (RRM_RBD_RNP MOTIFS) FAMILY PROTEIN"/>
    <property type="match status" value="1"/>
</dbReference>
<dbReference type="InterPro" id="IPR035979">
    <property type="entry name" value="RBD_domain_sf"/>
</dbReference>
<dbReference type="InterPro" id="IPR012677">
    <property type="entry name" value="Nucleotide-bd_a/b_plait_sf"/>
</dbReference>
<protein>
    <recommendedName>
        <fullName evidence="3">RRM domain-containing protein</fullName>
    </recommendedName>
</protein>
<dbReference type="Pfam" id="PF01480">
    <property type="entry name" value="PWI"/>
    <property type="match status" value="1"/>
</dbReference>
<feature type="compositionally biased region" description="Basic and acidic residues" evidence="2">
    <location>
        <begin position="108"/>
        <end position="125"/>
    </location>
</feature>
<proteinExistence type="predicted"/>
<dbReference type="SMART" id="SM00360">
    <property type="entry name" value="RRM"/>
    <property type="match status" value="1"/>
</dbReference>
<dbReference type="Gene3D" id="3.30.70.330">
    <property type="match status" value="1"/>
</dbReference>
<feature type="region of interest" description="Disordered" evidence="2">
    <location>
        <begin position="280"/>
        <end position="309"/>
    </location>
</feature>
<feature type="compositionally biased region" description="Basic and acidic residues" evidence="2">
    <location>
        <begin position="248"/>
        <end position="257"/>
    </location>
</feature>
<feature type="compositionally biased region" description="Basic and acidic residues" evidence="2">
    <location>
        <begin position="174"/>
        <end position="184"/>
    </location>
</feature>
<evidence type="ECO:0000256" key="2">
    <source>
        <dbReference type="SAM" id="MobiDB-lite"/>
    </source>
</evidence>
<name>A0AAW2SXZ8_9LAMI</name>
<reference evidence="4" key="2">
    <citation type="journal article" date="2024" name="Plant">
        <title>Genomic evolution and insights into agronomic trait innovations of Sesamum species.</title>
        <authorList>
            <person name="Miao H."/>
            <person name="Wang L."/>
            <person name="Qu L."/>
            <person name="Liu H."/>
            <person name="Sun Y."/>
            <person name="Le M."/>
            <person name="Wang Q."/>
            <person name="Wei S."/>
            <person name="Zheng Y."/>
            <person name="Lin W."/>
            <person name="Duan Y."/>
            <person name="Cao H."/>
            <person name="Xiong S."/>
            <person name="Wang X."/>
            <person name="Wei L."/>
            <person name="Li C."/>
            <person name="Ma Q."/>
            <person name="Ju M."/>
            <person name="Zhao R."/>
            <person name="Li G."/>
            <person name="Mu C."/>
            <person name="Tian Q."/>
            <person name="Mei H."/>
            <person name="Zhang T."/>
            <person name="Gao T."/>
            <person name="Zhang H."/>
        </authorList>
    </citation>
    <scope>NUCLEOTIDE SEQUENCE</scope>
    <source>
        <strain evidence="4">KEN8</strain>
    </source>
</reference>
<feature type="compositionally biased region" description="Basic and acidic residues" evidence="2">
    <location>
        <begin position="135"/>
        <end position="144"/>
    </location>
</feature>
<organism evidence="4">
    <name type="scientific">Sesamum calycinum</name>
    <dbReference type="NCBI Taxonomy" id="2727403"/>
    <lineage>
        <taxon>Eukaryota</taxon>
        <taxon>Viridiplantae</taxon>
        <taxon>Streptophyta</taxon>
        <taxon>Embryophyta</taxon>
        <taxon>Tracheophyta</taxon>
        <taxon>Spermatophyta</taxon>
        <taxon>Magnoliopsida</taxon>
        <taxon>eudicotyledons</taxon>
        <taxon>Gunneridae</taxon>
        <taxon>Pentapetalae</taxon>
        <taxon>asterids</taxon>
        <taxon>lamiids</taxon>
        <taxon>Lamiales</taxon>
        <taxon>Pedaliaceae</taxon>
        <taxon>Sesamum</taxon>
    </lineage>
</organism>
<dbReference type="Pfam" id="PF00076">
    <property type="entry name" value="RRM_1"/>
    <property type="match status" value="1"/>
</dbReference>
<accession>A0AAW2SXZ8</accession>
<dbReference type="EMBL" id="JACGWM010000001">
    <property type="protein sequence ID" value="KAL0397550.1"/>
    <property type="molecule type" value="Genomic_DNA"/>
</dbReference>
<evidence type="ECO:0000256" key="1">
    <source>
        <dbReference type="PROSITE-ProRule" id="PRU00176"/>
    </source>
</evidence>
<evidence type="ECO:0000259" key="3">
    <source>
        <dbReference type="PROSITE" id="PS50102"/>
    </source>
</evidence>
<dbReference type="PROSITE" id="PS50102">
    <property type="entry name" value="RRM"/>
    <property type="match status" value="1"/>
</dbReference>
<dbReference type="InterPro" id="IPR040366">
    <property type="entry name" value="Nab2/ZC3H14"/>
</dbReference>
<dbReference type="AlphaFoldDB" id="A0AAW2SXZ8"/>
<evidence type="ECO:0000313" key="4">
    <source>
        <dbReference type="EMBL" id="KAL0397550.1"/>
    </source>
</evidence>
<dbReference type="GO" id="GO:0005737">
    <property type="term" value="C:cytoplasm"/>
    <property type="evidence" value="ECO:0007669"/>
    <property type="project" value="TreeGrafter"/>
</dbReference>
<feature type="region of interest" description="Disordered" evidence="2">
    <location>
        <begin position="457"/>
        <end position="492"/>
    </location>
</feature>
<dbReference type="GO" id="GO:0043488">
    <property type="term" value="P:regulation of mRNA stability"/>
    <property type="evidence" value="ECO:0007669"/>
    <property type="project" value="InterPro"/>
</dbReference>
<reference evidence="4" key="1">
    <citation type="submission" date="2020-06" db="EMBL/GenBank/DDBJ databases">
        <authorList>
            <person name="Li T."/>
            <person name="Hu X."/>
            <person name="Zhang T."/>
            <person name="Song X."/>
            <person name="Zhang H."/>
            <person name="Dai N."/>
            <person name="Sheng W."/>
            <person name="Hou X."/>
            <person name="Wei L."/>
        </authorList>
    </citation>
    <scope>NUCLEOTIDE SEQUENCE</scope>
    <source>
        <strain evidence="4">KEN8</strain>
        <tissue evidence="4">Leaf</tissue>
    </source>
</reference>
<dbReference type="InterPro" id="IPR002483">
    <property type="entry name" value="PWI_dom"/>
</dbReference>
<dbReference type="SUPFAM" id="SSF54928">
    <property type="entry name" value="RNA-binding domain, RBD"/>
    <property type="match status" value="1"/>
</dbReference>
<dbReference type="GO" id="GO:0005634">
    <property type="term" value="C:nucleus"/>
    <property type="evidence" value="ECO:0007669"/>
    <property type="project" value="TreeGrafter"/>
</dbReference>